<dbReference type="PROSITE" id="PS50011">
    <property type="entry name" value="PROTEIN_KINASE_DOM"/>
    <property type="match status" value="1"/>
</dbReference>
<feature type="domain" description="Protein kinase" evidence="11">
    <location>
        <begin position="72"/>
        <end position="343"/>
    </location>
</feature>
<dbReference type="EMBL" id="UZAH01025325">
    <property type="protein sequence ID" value="VDO61506.1"/>
    <property type="molecule type" value="Genomic_DNA"/>
</dbReference>
<evidence type="ECO:0000313" key="12">
    <source>
        <dbReference type="EMBL" id="VDO61506.1"/>
    </source>
</evidence>
<dbReference type="SMART" id="SM00220">
    <property type="entry name" value="S_TKc"/>
    <property type="match status" value="1"/>
</dbReference>
<evidence type="ECO:0000313" key="13">
    <source>
        <dbReference type="Proteomes" id="UP000050761"/>
    </source>
</evidence>
<gene>
    <name evidence="12" type="ORF">HPBE_LOCUS4516</name>
</gene>
<evidence type="ECO:0000256" key="6">
    <source>
        <dbReference type="ARBA" id="ARBA00022777"/>
    </source>
</evidence>
<dbReference type="GO" id="GO:0005524">
    <property type="term" value="F:ATP binding"/>
    <property type="evidence" value="ECO:0007669"/>
    <property type="project" value="UniProtKB-UniRule"/>
</dbReference>
<evidence type="ECO:0000256" key="1">
    <source>
        <dbReference type="ARBA" id="ARBA00004123"/>
    </source>
</evidence>
<comment type="similarity">
    <text evidence="2">Belongs to the protein kinase superfamily. CMGC Ser/Thr protein kinase family. CDC2/CDKX subfamily.</text>
</comment>
<keyword evidence="6" id="KW-0418">Kinase</keyword>
<dbReference type="InterPro" id="IPR050108">
    <property type="entry name" value="CDK"/>
</dbReference>
<dbReference type="PANTHER" id="PTHR24056">
    <property type="entry name" value="CELL DIVISION PROTEIN KINASE"/>
    <property type="match status" value="1"/>
</dbReference>
<protein>
    <submittedName>
        <fullName evidence="14">Protein kinase domain-containing protein</fullName>
    </submittedName>
</protein>
<keyword evidence="3 10" id="KW-0723">Serine/threonine-protein kinase</keyword>
<evidence type="ECO:0000313" key="14">
    <source>
        <dbReference type="WBParaSite" id="HPBE_0000451501-mRNA-1"/>
    </source>
</evidence>
<dbReference type="Gene3D" id="3.30.200.20">
    <property type="entry name" value="Phosphorylase Kinase, domain 1"/>
    <property type="match status" value="1"/>
</dbReference>
<keyword evidence="4" id="KW-0808">Transferase</keyword>
<dbReference type="Pfam" id="PF00069">
    <property type="entry name" value="Pkinase"/>
    <property type="match status" value="1"/>
</dbReference>
<dbReference type="InterPro" id="IPR017441">
    <property type="entry name" value="Protein_kinase_ATP_BS"/>
</dbReference>
<dbReference type="Proteomes" id="UP000050761">
    <property type="component" value="Unassembled WGS sequence"/>
</dbReference>
<dbReference type="InterPro" id="IPR008271">
    <property type="entry name" value="Ser/Thr_kinase_AS"/>
</dbReference>
<proteinExistence type="inferred from homology"/>
<dbReference type="InterPro" id="IPR000719">
    <property type="entry name" value="Prot_kinase_dom"/>
</dbReference>
<keyword evidence="8" id="KW-0539">Nucleus</keyword>
<dbReference type="OrthoDB" id="204883at2759"/>
<feature type="binding site" evidence="9">
    <location>
        <position position="101"/>
    </location>
    <ligand>
        <name>ATP</name>
        <dbReference type="ChEBI" id="CHEBI:30616"/>
    </ligand>
</feature>
<evidence type="ECO:0000256" key="2">
    <source>
        <dbReference type="ARBA" id="ARBA00006485"/>
    </source>
</evidence>
<keyword evidence="7 9" id="KW-0067">ATP-binding</keyword>
<organism evidence="13 14">
    <name type="scientific">Heligmosomoides polygyrus</name>
    <name type="common">Parasitic roundworm</name>
    <dbReference type="NCBI Taxonomy" id="6339"/>
    <lineage>
        <taxon>Eukaryota</taxon>
        <taxon>Metazoa</taxon>
        <taxon>Ecdysozoa</taxon>
        <taxon>Nematoda</taxon>
        <taxon>Chromadorea</taxon>
        <taxon>Rhabditida</taxon>
        <taxon>Rhabditina</taxon>
        <taxon>Rhabditomorpha</taxon>
        <taxon>Strongyloidea</taxon>
        <taxon>Heligmosomidae</taxon>
        <taxon>Heligmosomoides</taxon>
    </lineage>
</organism>
<comment type="subcellular location">
    <subcellularLocation>
        <location evidence="1">Nucleus</location>
    </subcellularLocation>
</comment>
<dbReference type="FunFam" id="1.10.510.10:FF:000624">
    <property type="entry name" value="Mitogen-activated protein kinase"/>
    <property type="match status" value="1"/>
</dbReference>
<evidence type="ECO:0000256" key="7">
    <source>
        <dbReference type="ARBA" id="ARBA00022840"/>
    </source>
</evidence>
<evidence type="ECO:0000256" key="4">
    <source>
        <dbReference type="ARBA" id="ARBA00022679"/>
    </source>
</evidence>
<dbReference type="PROSITE" id="PS00107">
    <property type="entry name" value="PROTEIN_KINASE_ATP"/>
    <property type="match status" value="1"/>
</dbReference>
<evidence type="ECO:0000256" key="5">
    <source>
        <dbReference type="ARBA" id="ARBA00022741"/>
    </source>
</evidence>
<dbReference type="AlphaFoldDB" id="A0A183FDY2"/>
<evidence type="ECO:0000256" key="10">
    <source>
        <dbReference type="RuleBase" id="RU000304"/>
    </source>
</evidence>
<dbReference type="PROSITE" id="PS00108">
    <property type="entry name" value="PROTEIN_KINASE_ST"/>
    <property type="match status" value="1"/>
</dbReference>
<dbReference type="GO" id="GO:0005634">
    <property type="term" value="C:nucleus"/>
    <property type="evidence" value="ECO:0007669"/>
    <property type="project" value="UniProtKB-SubCell"/>
</dbReference>
<evidence type="ECO:0000259" key="11">
    <source>
        <dbReference type="PROSITE" id="PS50011"/>
    </source>
</evidence>
<evidence type="ECO:0000256" key="9">
    <source>
        <dbReference type="PROSITE-ProRule" id="PRU10141"/>
    </source>
</evidence>
<reference evidence="12 13" key="1">
    <citation type="submission" date="2018-11" db="EMBL/GenBank/DDBJ databases">
        <authorList>
            <consortium name="Pathogen Informatics"/>
        </authorList>
    </citation>
    <scope>NUCLEOTIDE SEQUENCE [LARGE SCALE GENOMIC DNA]</scope>
</reference>
<keyword evidence="13" id="KW-1185">Reference proteome</keyword>
<dbReference type="FunFam" id="3.30.200.20:FF:000227">
    <property type="entry name" value="Cyclin-dependent kinase 9"/>
    <property type="match status" value="1"/>
</dbReference>
<evidence type="ECO:0000256" key="8">
    <source>
        <dbReference type="ARBA" id="ARBA00023242"/>
    </source>
</evidence>
<dbReference type="InterPro" id="IPR011009">
    <property type="entry name" value="Kinase-like_dom_sf"/>
</dbReference>
<keyword evidence="5 9" id="KW-0547">Nucleotide-binding</keyword>
<accession>A0A3P7WL64</accession>
<dbReference type="Gene3D" id="1.10.510.10">
    <property type="entry name" value="Transferase(Phosphotransferase) domain 1"/>
    <property type="match status" value="1"/>
</dbReference>
<name>A0A183FDY2_HELPZ</name>
<reference evidence="14" key="2">
    <citation type="submission" date="2019-09" db="UniProtKB">
        <authorList>
            <consortium name="WormBaseParasite"/>
        </authorList>
    </citation>
    <scope>IDENTIFICATION</scope>
</reference>
<dbReference type="GO" id="GO:0008353">
    <property type="term" value="F:RNA polymerase II CTD heptapeptide repeat kinase activity"/>
    <property type="evidence" value="ECO:0007669"/>
    <property type="project" value="TreeGrafter"/>
</dbReference>
<accession>A0A183FDY2</accession>
<dbReference type="GO" id="GO:0004693">
    <property type="term" value="F:cyclin-dependent protein serine/threonine kinase activity"/>
    <property type="evidence" value="ECO:0007669"/>
    <property type="project" value="TreeGrafter"/>
</dbReference>
<sequence length="404" mass="46382">MNGQVQQHHQQPQMTPDEMAEMDRQKVTLLHFLDSFRGSAPTDFCFAFQVNQSLIKYIEEFKFPYISDVSNYEKLLKIGQGTFGEVFKARCKKTGKMVALKKILMENEKEGFPITALREVKMLQQLKHENITDLIEVCSSKGGFSHNRDRSTFYLVFAFCEHDLAGLLSNHKIKISLVHIKTMMKHLFNGLWKIHRSKILHRDMKAANVLLSRDGILKLADFGLARPFYMGHPRQLYTNRVVTLWYRPPELLLGDRQYTTSIDMWGAGCIMAELWTRSPIMQGDTEQKQLTMICNLCGSIDKDSWEKVGSCFDELAVCLIDELLTLDPSKRLDAEKALDHMFFYTAPYSKDDFKDLMDTVKTSQFEYTAGGGAHANRGRPVGAGQRMPHRPQVSQTGQFHDMIF</sequence>
<dbReference type="PANTHER" id="PTHR24056:SF233">
    <property type="entry name" value="CYCLIN-DEPENDENT KINASE 9"/>
    <property type="match status" value="1"/>
</dbReference>
<dbReference type="WBParaSite" id="HPBE_0000451501-mRNA-1">
    <property type="protein sequence ID" value="HPBE_0000451501-mRNA-1"/>
    <property type="gene ID" value="HPBE_0000451501"/>
</dbReference>
<dbReference type="SUPFAM" id="SSF56112">
    <property type="entry name" value="Protein kinase-like (PK-like)"/>
    <property type="match status" value="1"/>
</dbReference>
<evidence type="ECO:0000256" key="3">
    <source>
        <dbReference type="ARBA" id="ARBA00022527"/>
    </source>
</evidence>